<organism evidence="2 3">
    <name type="scientific">Actinomadura physcomitrii</name>
    <dbReference type="NCBI Taxonomy" id="2650748"/>
    <lineage>
        <taxon>Bacteria</taxon>
        <taxon>Bacillati</taxon>
        <taxon>Actinomycetota</taxon>
        <taxon>Actinomycetes</taxon>
        <taxon>Streptosporangiales</taxon>
        <taxon>Thermomonosporaceae</taxon>
        <taxon>Actinomadura</taxon>
    </lineage>
</organism>
<gene>
    <name evidence="2" type="ORF">F8568_031935</name>
</gene>
<feature type="domain" description="Thioesterase" evidence="1">
    <location>
        <begin position="116"/>
        <end position="174"/>
    </location>
</feature>
<dbReference type="Pfam" id="PF03061">
    <property type="entry name" value="4HBT"/>
    <property type="match status" value="1"/>
</dbReference>
<evidence type="ECO:0000313" key="3">
    <source>
        <dbReference type="Proteomes" id="UP000462055"/>
    </source>
</evidence>
<accession>A0A6I4MJ24</accession>
<protein>
    <recommendedName>
        <fullName evidence="1">Thioesterase domain-containing protein</fullName>
    </recommendedName>
</protein>
<dbReference type="Proteomes" id="UP000462055">
    <property type="component" value="Unassembled WGS sequence"/>
</dbReference>
<name>A0A6I4MJ24_9ACTN</name>
<proteinExistence type="predicted"/>
<dbReference type="Gene3D" id="3.10.129.10">
    <property type="entry name" value="Hotdog Thioesterase"/>
    <property type="match status" value="1"/>
</dbReference>
<reference evidence="2" key="1">
    <citation type="submission" date="2019-12" db="EMBL/GenBank/DDBJ databases">
        <title>Actinomadura physcomitrii sp. nov., a novel actinomycete isolated from moss [Physcomitrium sphaericum (Ludw) Fuernr].</title>
        <authorList>
            <person name="Zhuang X."/>
        </authorList>
    </citation>
    <scope>NUCLEOTIDE SEQUENCE [LARGE SCALE GENOMIC DNA]</scope>
    <source>
        <strain evidence="2">LD22</strain>
    </source>
</reference>
<keyword evidence="3" id="KW-1185">Reference proteome</keyword>
<sequence>MTHLATLARELHELANAARTATPSEDVTERVCALLKEARALLAEHVSPGPYAVEQLSPPGDGTLTWDPSDLRQTIPYSPLLGHLNPISNQAAVWADGDVVRGSITVSPIYAGPIDTVHGGALAALLDELASLAVLAKENVAYTQSLAITYRRPTPLGAKLELWGQTAGRTGDTFLTATQIRHAGKVTVSAVGVHKAAGRRDEAVYPEA</sequence>
<evidence type="ECO:0000313" key="2">
    <source>
        <dbReference type="EMBL" id="MWA04900.1"/>
    </source>
</evidence>
<dbReference type="RefSeq" id="WP_151597399.1">
    <property type="nucleotide sequence ID" value="NZ_WBMS02000031.1"/>
</dbReference>
<dbReference type="AlphaFoldDB" id="A0A6I4MJ24"/>
<evidence type="ECO:0000259" key="1">
    <source>
        <dbReference type="Pfam" id="PF03061"/>
    </source>
</evidence>
<dbReference type="InterPro" id="IPR029069">
    <property type="entry name" value="HotDog_dom_sf"/>
</dbReference>
<comment type="caution">
    <text evidence="2">The sequence shown here is derived from an EMBL/GenBank/DDBJ whole genome shotgun (WGS) entry which is preliminary data.</text>
</comment>
<dbReference type="InterPro" id="IPR006683">
    <property type="entry name" value="Thioestr_dom"/>
</dbReference>
<dbReference type="SUPFAM" id="SSF54637">
    <property type="entry name" value="Thioesterase/thiol ester dehydrase-isomerase"/>
    <property type="match status" value="1"/>
</dbReference>
<dbReference type="EMBL" id="WBMS02000031">
    <property type="protein sequence ID" value="MWA04900.1"/>
    <property type="molecule type" value="Genomic_DNA"/>
</dbReference>